<dbReference type="EMBL" id="CP042913">
    <property type="protein sequence ID" value="QEG35360.1"/>
    <property type="molecule type" value="Genomic_DNA"/>
</dbReference>
<dbReference type="InterPro" id="IPR005532">
    <property type="entry name" value="SUMF_dom"/>
</dbReference>
<dbReference type="InterPro" id="IPR016187">
    <property type="entry name" value="CTDL_fold"/>
</dbReference>
<keyword evidence="5" id="KW-1185">Reference proteome</keyword>
<sequence precursor="true">MKITTASTFLSLSFCFAISLHADSFGSGANEFVIEFVTIGDPGNPGDITGFPRLSGMVNHIYRIGKFEISEEMINKANALGGLGLTHDDRGSNKPATSISWFDAARFVNWLNTSTGNTPAYKFDANGNQQLWAVGDVGYDPNNLFRNRNARYFLPSVDEWHKAAYYDPKGEVYYDYATGSDTPPIPVARGTTEGTAVFFQNLSIGPADITQAGGLSVYGTMGQGGNVYEWLENEFGLANTSPSFARMRKGGAWINDFLRLEASTLQRSSPASESSSRGFRVASIPEPSTLVMGALAAGGLLVWRRRN</sequence>
<dbReference type="Gene3D" id="3.90.1580.10">
    <property type="entry name" value="paralog of FGE (formylglycine-generating enzyme)"/>
    <property type="match status" value="1"/>
</dbReference>
<proteinExistence type="predicted"/>
<dbReference type="InterPro" id="IPR013424">
    <property type="entry name" value="Ice-binding_C"/>
</dbReference>
<gene>
    <name evidence="4" type="ORF">Pr1d_26580</name>
</gene>
<dbReference type="RefSeq" id="WP_148073883.1">
    <property type="nucleotide sequence ID" value="NZ_CP042913.1"/>
</dbReference>
<accession>A0A5B9QCL0</accession>
<dbReference type="Proteomes" id="UP000323917">
    <property type="component" value="Chromosome"/>
</dbReference>
<name>A0A5B9QCL0_9BACT</name>
<protein>
    <submittedName>
        <fullName evidence="4">Formylglycine-generating sulfatase enzyme</fullName>
    </submittedName>
</protein>
<dbReference type="InterPro" id="IPR042095">
    <property type="entry name" value="SUMF_sf"/>
</dbReference>
<evidence type="ECO:0000313" key="4">
    <source>
        <dbReference type="EMBL" id="QEG35360.1"/>
    </source>
</evidence>
<dbReference type="KEGG" id="bgok:Pr1d_26580"/>
<dbReference type="Pfam" id="PF07589">
    <property type="entry name" value="PEP-CTERM"/>
    <property type="match status" value="1"/>
</dbReference>
<dbReference type="AlphaFoldDB" id="A0A5B9QCL0"/>
<evidence type="ECO:0000259" key="3">
    <source>
        <dbReference type="Pfam" id="PF07589"/>
    </source>
</evidence>
<reference evidence="4 5" key="1">
    <citation type="submission" date="2019-08" db="EMBL/GenBank/DDBJ databases">
        <title>Deep-cultivation of Planctomycetes and their phenomic and genomic characterization uncovers novel biology.</title>
        <authorList>
            <person name="Wiegand S."/>
            <person name="Jogler M."/>
            <person name="Boedeker C."/>
            <person name="Pinto D."/>
            <person name="Vollmers J."/>
            <person name="Rivas-Marin E."/>
            <person name="Kohn T."/>
            <person name="Peeters S.H."/>
            <person name="Heuer A."/>
            <person name="Rast P."/>
            <person name="Oberbeckmann S."/>
            <person name="Bunk B."/>
            <person name="Jeske O."/>
            <person name="Meyerdierks A."/>
            <person name="Storesund J.E."/>
            <person name="Kallscheuer N."/>
            <person name="Luecker S."/>
            <person name="Lage O.M."/>
            <person name="Pohl T."/>
            <person name="Merkel B.J."/>
            <person name="Hornburger P."/>
            <person name="Mueller R.-W."/>
            <person name="Bruemmer F."/>
            <person name="Labrenz M."/>
            <person name="Spormann A.M."/>
            <person name="Op den Camp H."/>
            <person name="Overmann J."/>
            <person name="Amann R."/>
            <person name="Jetten M.S.M."/>
            <person name="Mascher T."/>
            <person name="Medema M.H."/>
            <person name="Devos D.P."/>
            <person name="Kaster A.-K."/>
            <person name="Ovreas L."/>
            <person name="Rohde M."/>
            <person name="Galperin M.Y."/>
            <person name="Jogler C."/>
        </authorList>
    </citation>
    <scope>NUCLEOTIDE SEQUENCE [LARGE SCALE GENOMIC DNA]</scope>
    <source>
        <strain evidence="4 5">Pr1d</strain>
    </source>
</reference>
<evidence type="ECO:0000313" key="5">
    <source>
        <dbReference type="Proteomes" id="UP000323917"/>
    </source>
</evidence>
<keyword evidence="1" id="KW-0732">Signal</keyword>
<feature type="chain" id="PRO_5022725753" evidence="1">
    <location>
        <begin position="23"/>
        <end position="307"/>
    </location>
</feature>
<feature type="domain" description="Sulfatase-modifying factor enzyme-like" evidence="2">
    <location>
        <begin position="87"/>
        <end position="282"/>
    </location>
</feature>
<evidence type="ECO:0000256" key="1">
    <source>
        <dbReference type="SAM" id="SignalP"/>
    </source>
</evidence>
<feature type="domain" description="Ice-binding protein C-terminal" evidence="3">
    <location>
        <begin position="283"/>
        <end position="306"/>
    </location>
</feature>
<organism evidence="4 5">
    <name type="scientific">Bythopirellula goksoeyrii</name>
    <dbReference type="NCBI Taxonomy" id="1400387"/>
    <lineage>
        <taxon>Bacteria</taxon>
        <taxon>Pseudomonadati</taxon>
        <taxon>Planctomycetota</taxon>
        <taxon>Planctomycetia</taxon>
        <taxon>Pirellulales</taxon>
        <taxon>Lacipirellulaceae</taxon>
        <taxon>Bythopirellula</taxon>
    </lineage>
</organism>
<dbReference type="OrthoDB" id="581243at2"/>
<dbReference type="Pfam" id="PF03781">
    <property type="entry name" value="FGE-sulfatase"/>
    <property type="match status" value="1"/>
</dbReference>
<dbReference type="SUPFAM" id="SSF56436">
    <property type="entry name" value="C-type lectin-like"/>
    <property type="match status" value="1"/>
</dbReference>
<feature type="signal peptide" evidence="1">
    <location>
        <begin position="1"/>
        <end position="22"/>
    </location>
</feature>
<evidence type="ECO:0000259" key="2">
    <source>
        <dbReference type="Pfam" id="PF03781"/>
    </source>
</evidence>